<comment type="caution">
    <text evidence="3">The sequence shown here is derived from an EMBL/GenBank/DDBJ whole genome shotgun (WGS) entry which is preliminary data.</text>
</comment>
<feature type="region of interest" description="Disordered" evidence="1">
    <location>
        <begin position="202"/>
        <end position="239"/>
    </location>
</feature>
<dbReference type="HOGENOM" id="CLU_048313_0_0_1"/>
<evidence type="ECO:0000313" key="4">
    <source>
        <dbReference type="Proteomes" id="UP000007148"/>
    </source>
</evidence>
<dbReference type="AlphaFoldDB" id="G4TU30"/>
<keyword evidence="2" id="KW-1133">Transmembrane helix</keyword>
<organism evidence="3 4">
    <name type="scientific">Serendipita indica (strain DSM 11827)</name>
    <name type="common">Root endophyte fungus</name>
    <name type="synonym">Piriformospora indica</name>
    <dbReference type="NCBI Taxonomy" id="1109443"/>
    <lineage>
        <taxon>Eukaryota</taxon>
        <taxon>Fungi</taxon>
        <taxon>Dikarya</taxon>
        <taxon>Basidiomycota</taxon>
        <taxon>Agaricomycotina</taxon>
        <taxon>Agaricomycetes</taxon>
        <taxon>Sebacinales</taxon>
        <taxon>Serendipitaceae</taxon>
        <taxon>Serendipita</taxon>
    </lineage>
</organism>
<dbReference type="OrthoDB" id="3266524at2759"/>
<proteinExistence type="predicted"/>
<feature type="transmembrane region" description="Helical" evidence="2">
    <location>
        <begin position="264"/>
        <end position="285"/>
    </location>
</feature>
<dbReference type="EMBL" id="CAFZ01000360">
    <property type="protein sequence ID" value="CCA74823.1"/>
    <property type="molecule type" value="Genomic_DNA"/>
</dbReference>
<protein>
    <submittedName>
        <fullName evidence="3">Uncharacterized protein</fullName>
    </submittedName>
</protein>
<sequence>MVSTTGLSYTPGVPYPAFHRQNGLLVDDGGVWSVRAPESIQCSSLLDTDPYIGELCTFKGCIVCRSTQEAEDVKEHILLYANITLDLQRTNRPATFDYSSMLDVFWSNRQTPYNSSEYLKASVTVGEDTKSRWYWRIGHDKWTPSYDKTRIEHRGTSTLQYTYGGESTAYLFVKVEMGLPSSYPVGLIEVMQFQSFSIDRPSLPTTLPPPSHEDPEESSPPDSQPLPTRRERHKPSQVTVTWVPPIHSPRYQEPLPPPTPNNEGLVYLLGFIIVLSSAVAIILIVQELYRRVQRSEHLPTFADRAALLGYGPITANPRDYRTFGEESHRGGASHAGSTACHAPRETPKKYDLEQGLSAWAAEHRRQIPESFEAKLKAAGYLPYDDPDIMTEDEWLSQWSVSKMELQRLRHLYQQREDA</sequence>
<reference evidence="3 4" key="1">
    <citation type="journal article" date="2011" name="PLoS Pathog.">
        <title>Endophytic Life Strategies Decoded by Genome and Transcriptome Analyses of the Mutualistic Root Symbiont Piriformospora indica.</title>
        <authorList>
            <person name="Zuccaro A."/>
            <person name="Lahrmann U."/>
            <person name="Guldener U."/>
            <person name="Langen G."/>
            <person name="Pfiffi S."/>
            <person name="Biedenkopf D."/>
            <person name="Wong P."/>
            <person name="Samans B."/>
            <person name="Grimm C."/>
            <person name="Basiewicz M."/>
            <person name="Murat C."/>
            <person name="Martin F."/>
            <person name="Kogel K.H."/>
        </authorList>
    </citation>
    <scope>NUCLEOTIDE SEQUENCE [LARGE SCALE GENOMIC DNA]</scope>
    <source>
        <strain evidence="3 4">DSM 11827</strain>
    </source>
</reference>
<accession>G4TU30</accession>
<gene>
    <name evidence="3" type="ORF">PIIN_08792</name>
</gene>
<evidence type="ECO:0000256" key="2">
    <source>
        <dbReference type="SAM" id="Phobius"/>
    </source>
</evidence>
<dbReference type="Proteomes" id="UP000007148">
    <property type="component" value="Unassembled WGS sequence"/>
</dbReference>
<name>G4TU30_SERID</name>
<evidence type="ECO:0000313" key="3">
    <source>
        <dbReference type="EMBL" id="CCA74823.1"/>
    </source>
</evidence>
<dbReference type="InParanoid" id="G4TU30"/>
<keyword evidence="4" id="KW-1185">Reference proteome</keyword>
<evidence type="ECO:0000256" key="1">
    <source>
        <dbReference type="SAM" id="MobiDB-lite"/>
    </source>
</evidence>
<keyword evidence="2" id="KW-0472">Membrane</keyword>
<keyword evidence="2" id="KW-0812">Transmembrane</keyword>